<evidence type="ECO:0000313" key="1">
    <source>
        <dbReference type="EMBL" id="KHD84870.1"/>
    </source>
</evidence>
<dbReference type="Gene3D" id="4.10.280.10">
    <property type="entry name" value="Helix-loop-helix DNA-binding domain"/>
    <property type="match status" value="1"/>
</dbReference>
<dbReference type="InterPro" id="IPR053028">
    <property type="entry name" value="Spo0E-like_phosphatase"/>
</dbReference>
<dbReference type="GO" id="GO:0043937">
    <property type="term" value="P:regulation of sporulation"/>
    <property type="evidence" value="ECO:0007669"/>
    <property type="project" value="InterPro"/>
</dbReference>
<evidence type="ECO:0008006" key="3">
    <source>
        <dbReference type="Google" id="ProtNLM"/>
    </source>
</evidence>
<dbReference type="EMBL" id="JRUN01000039">
    <property type="protein sequence ID" value="KHD84870.1"/>
    <property type="molecule type" value="Genomic_DNA"/>
</dbReference>
<organism evidence="1 2">
    <name type="scientific">Heyndrickxia ginsengihumi</name>
    <dbReference type="NCBI Taxonomy" id="363870"/>
    <lineage>
        <taxon>Bacteria</taxon>
        <taxon>Bacillati</taxon>
        <taxon>Bacillota</taxon>
        <taxon>Bacilli</taxon>
        <taxon>Bacillales</taxon>
        <taxon>Bacillaceae</taxon>
        <taxon>Heyndrickxia</taxon>
    </lineage>
</organism>
<reference evidence="1 2" key="1">
    <citation type="submission" date="2014-10" db="EMBL/GenBank/DDBJ databases">
        <title>Draft genome of phytase producing Bacillus ginsengihumi strain M2.11.</title>
        <authorList>
            <person name="Toymentseva A."/>
            <person name="Boulygina E.A."/>
            <person name="Kazakov S.V."/>
            <person name="Kayumov I."/>
            <person name="Suleimanova A.D."/>
            <person name="Mardanova A.M."/>
            <person name="Maria S.N."/>
            <person name="Sergey M.Y."/>
            <person name="Sharipova M.R."/>
        </authorList>
    </citation>
    <scope>NUCLEOTIDE SEQUENCE [LARGE SCALE GENOMIC DNA]</scope>
    <source>
        <strain evidence="1 2">M2.11</strain>
    </source>
</reference>
<dbReference type="SUPFAM" id="SSF140500">
    <property type="entry name" value="BAS1536-like"/>
    <property type="match status" value="1"/>
</dbReference>
<dbReference type="AlphaFoldDB" id="A0A0A6V9M3"/>
<dbReference type="PANTHER" id="PTHR41263:SF1">
    <property type="entry name" value="ASPARTYL-PHOSPHATE PHOSPHATASE YISI"/>
    <property type="match status" value="1"/>
</dbReference>
<proteinExistence type="predicted"/>
<dbReference type="PANTHER" id="PTHR41263">
    <property type="entry name" value="ASPARTYL-PHOSPHATE PHOSPHATASE YISI"/>
    <property type="match status" value="1"/>
</dbReference>
<protein>
    <recommendedName>
        <fullName evidence="3">Aspartyl-phosphate phosphatase Spo0E family protein</fullName>
    </recommendedName>
</protein>
<sequence length="99" mass="12222">MSTNEATEEYYLRKIQKKREEMMQMGLELGFTHEKTVDCSQELDRLLNLYYDQCQRREDPTDLIVIREMSFILYERVKRSSLNIKKQKKPYKLFNRFWN</sequence>
<dbReference type="InterPro" id="IPR018540">
    <property type="entry name" value="Spo0E-like"/>
</dbReference>
<comment type="caution">
    <text evidence="1">The sequence shown here is derived from an EMBL/GenBank/DDBJ whole genome shotgun (WGS) entry which is preliminary data.</text>
</comment>
<dbReference type="InterPro" id="IPR036638">
    <property type="entry name" value="HLH_DNA-bd_sf"/>
</dbReference>
<dbReference type="Proteomes" id="UP000030588">
    <property type="component" value="Unassembled WGS sequence"/>
</dbReference>
<evidence type="ECO:0000313" key="2">
    <source>
        <dbReference type="Proteomes" id="UP000030588"/>
    </source>
</evidence>
<dbReference type="GO" id="GO:0046983">
    <property type="term" value="F:protein dimerization activity"/>
    <property type="evidence" value="ECO:0007669"/>
    <property type="project" value="InterPro"/>
</dbReference>
<dbReference type="Pfam" id="PF09388">
    <property type="entry name" value="SpoOE-like"/>
    <property type="match status" value="1"/>
</dbReference>
<dbReference type="RefSeq" id="WP_035355178.1">
    <property type="nucleotide sequence ID" value="NZ_JRUN01000039.1"/>
</dbReference>
<dbReference type="InterPro" id="IPR037208">
    <property type="entry name" value="Spo0E-like_sf"/>
</dbReference>
<accession>A0A0A6V9M3</accession>
<gene>
    <name evidence="1" type="ORF">NG54_12735</name>
</gene>
<name>A0A0A6V9M3_9BACI</name>